<gene>
    <name evidence="7" type="ORF">OSB1V03_LOCUS12382</name>
</gene>
<evidence type="ECO:0000256" key="5">
    <source>
        <dbReference type="SAM" id="MobiDB-lite"/>
    </source>
</evidence>
<evidence type="ECO:0000256" key="3">
    <source>
        <dbReference type="ARBA" id="ARBA00023163"/>
    </source>
</evidence>
<name>A0A7R9Q496_9ACAR</name>
<dbReference type="EMBL" id="OC864840">
    <property type="protein sequence ID" value="CAD7631975.1"/>
    <property type="molecule type" value="Genomic_DNA"/>
</dbReference>
<dbReference type="Proteomes" id="UP000759131">
    <property type="component" value="Unassembled WGS sequence"/>
</dbReference>
<protein>
    <recommendedName>
        <fullName evidence="6">BHLH domain-containing protein</fullName>
    </recommendedName>
</protein>
<dbReference type="InterPro" id="IPR050370">
    <property type="entry name" value="HES_HEY"/>
</dbReference>
<comment type="subcellular location">
    <subcellularLocation>
        <location evidence="1">Nucleus</location>
    </subcellularLocation>
</comment>
<dbReference type="Gene3D" id="4.10.280.10">
    <property type="entry name" value="Helix-loop-helix DNA-binding domain"/>
    <property type="match status" value="1"/>
</dbReference>
<dbReference type="SMART" id="SM00353">
    <property type="entry name" value="HLH"/>
    <property type="match status" value="1"/>
</dbReference>
<reference evidence="7" key="1">
    <citation type="submission" date="2020-11" db="EMBL/GenBank/DDBJ databases">
        <authorList>
            <person name="Tran Van P."/>
        </authorList>
    </citation>
    <scope>NUCLEOTIDE SEQUENCE</scope>
</reference>
<evidence type="ECO:0000256" key="2">
    <source>
        <dbReference type="ARBA" id="ARBA00023015"/>
    </source>
</evidence>
<evidence type="ECO:0000313" key="7">
    <source>
        <dbReference type="EMBL" id="CAD7631975.1"/>
    </source>
</evidence>
<dbReference type="Pfam" id="PF00010">
    <property type="entry name" value="HLH"/>
    <property type="match status" value="1"/>
</dbReference>
<evidence type="ECO:0000313" key="8">
    <source>
        <dbReference type="Proteomes" id="UP000759131"/>
    </source>
</evidence>
<evidence type="ECO:0000256" key="1">
    <source>
        <dbReference type="ARBA" id="ARBA00004123"/>
    </source>
</evidence>
<dbReference type="AlphaFoldDB" id="A0A7R9Q496"/>
<dbReference type="PANTHER" id="PTHR10985">
    <property type="entry name" value="BASIC HELIX-LOOP-HELIX TRANSCRIPTION FACTOR, HES-RELATED"/>
    <property type="match status" value="1"/>
</dbReference>
<dbReference type="OrthoDB" id="6085656at2759"/>
<accession>A0A7R9Q496</accession>
<dbReference type="InterPro" id="IPR036638">
    <property type="entry name" value="HLH_DNA-bd_sf"/>
</dbReference>
<dbReference type="CDD" id="cd11410">
    <property type="entry name" value="bHLH_O_HES"/>
    <property type="match status" value="1"/>
</dbReference>
<evidence type="ECO:0000259" key="6">
    <source>
        <dbReference type="PROSITE" id="PS50888"/>
    </source>
</evidence>
<keyword evidence="2" id="KW-0805">Transcription regulation</keyword>
<dbReference type="SUPFAM" id="SSF47459">
    <property type="entry name" value="HLH, helix-loop-helix DNA-binding domain"/>
    <property type="match status" value="1"/>
</dbReference>
<feature type="compositionally biased region" description="Low complexity" evidence="5">
    <location>
        <begin position="192"/>
        <end position="209"/>
    </location>
</feature>
<dbReference type="GO" id="GO:0005634">
    <property type="term" value="C:nucleus"/>
    <property type="evidence" value="ECO:0007669"/>
    <property type="project" value="UniProtKB-SubCell"/>
</dbReference>
<sequence>MIKYFEDQPDCPALNSYQRLTKPLIEKRRRARINLCLTQLKEMIIDSGRHNIQNPKCKYEKADILELTVEYLQNMHFKQQMDKNVSKQSFNAGFDECLKQVQHFMKCLPLSDKLNNKTADNTTDRTQISQKLLTHLDFCRLELTHSDVDNDMDGQKEMTVDTDIDIDRYYDQNISAPNPSYSVIQHTRNYSSSVSSASSSSSTTGTVSPPTTPEPQRRPLPDTLPPDFIPEFRSMRANSVGLYESDRNGQCYELGADGVWRPW</sequence>
<keyword evidence="3" id="KW-0804">Transcription</keyword>
<keyword evidence="8" id="KW-1185">Reference proteome</keyword>
<dbReference type="GO" id="GO:0046983">
    <property type="term" value="F:protein dimerization activity"/>
    <property type="evidence" value="ECO:0007669"/>
    <property type="project" value="InterPro"/>
</dbReference>
<evidence type="ECO:0000256" key="4">
    <source>
        <dbReference type="ARBA" id="ARBA00023242"/>
    </source>
</evidence>
<keyword evidence="4" id="KW-0539">Nucleus</keyword>
<feature type="domain" description="BHLH" evidence="6">
    <location>
        <begin position="17"/>
        <end position="75"/>
    </location>
</feature>
<proteinExistence type="predicted"/>
<dbReference type="EMBL" id="CAJPIZ010010265">
    <property type="protein sequence ID" value="CAG2112405.1"/>
    <property type="molecule type" value="Genomic_DNA"/>
</dbReference>
<organism evidence="7">
    <name type="scientific">Medioppia subpectinata</name>
    <dbReference type="NCBI Taxonomy" id="1979941"/>
    <lineage>
        <taxon>Eukaryota</taxon>
        <taxon>Metazoa</taxon>
        <taxon>Ecdysozoa</taxon>
        <taxon>Arthropoda</taxon>
        <taxon>Chelicerata</taxon>
        <taxon>Arachnida</taxon>
        <taxon>Acari</taxon>
        <taxon>Acariformes</taxon>
        <taxon>Sarcoptiformes</taxon>
        <taxon>Oribatida</taxon>
        <taxon>Brachypylina</taxon>
        <taxon>Oppioidea</taxon>
        <taxon>Oppiidae</taxon>
        <taxon>Medioppia</taxon>
    </lineage>
</organism>
<dbReference type="PROSITE" id="PS50888">
    <property type="entry name" value="BHLH"/>
    <property type="match status" value="1"/>
</dbReference>
<dbReference type="InterPro" id="IPR011598">
    <property type="entry name" value="bHLH_dom"/>
</dbReference>
<feature type="region of interest" description="Disordered" evidence="5">
    <location>
        <begin position="192"/>
        <end position="230"/>
    </location>
</feature>